<name>A0A4Y2AQ01_ARAVE</name>
<protein>
    <submittedName>
        <fullName evidence="1">Uncharacterized protein</fullName>
    </submittedName>
</protein>
<evidence type="ECO:0000313" key="1">
    <source>
        <dbReference type="EMBL" id="GBL81587.1"/>
    </source>
</evidence>
<keyword evidence="2" id="KW-1185">Reference proteome</keyword>
<organism evidence="1 2">
    <name type="scientific">Araneus ventricosus</name>
    <name type="common">Orbweaver spider</name>
    <name type="synonym">Epeira ventricosa</name>
    <dbReference type="NCBI Taxonomy" id="182803"/>
    <lineage>
        <taxon>Eukaryota</taxon>
        <taxon>Metazoa</taxon>
        <taxon>Ecdysozoa</taxon>
        <taxon>Arthropoda</taxon>
        <taxon>Chelicerata</taxon>
        <taxon>Arachnida</taxon>
        <taxon>Araneae</taxon>
        <taxon>Araneomorphae</taxon>
        <taxon>Entelegynae</taxon>
        <taxon>Araneoidea</taxon>
        <taxon>Araneidae</taxon>
        <taxon>Araneus</taxon>
    </lineage>
</organism>
<dbReference type="EMBL" id="BGPR01000026">
    <property type="protein sequence ID" value="GBL81587.1"/>
    <property type="molecule type" value="Genomic_DNA"/>
</dbReference>
<comment type="caution">
    <text evidence="1">The sequence shown here is derived from an EMBL/GenBank/DDBJ whole genome shotgun (WGS) entry which is preliminary data.</text>
</comment>
<reference evidence="1 2" key="1">
    <citation type="journal article" date="2019" name="Sci. Rep.">
        <title>Orb-weaving spider Araneus ventricosus genome elucidates the spidroin gene catalogue.</title>
        <authorList>
            <person name="Kono N."/>
            <person name="Nakamura H."/>
            <person name="Ohtoshi R."/>
            <person name="Moran D.A.P."/>
            <person name="Shinohara A."/>
            <person name="Yoshida Y."/>
            <person name="Fujiwara M."/>
            <person name="Mori M."/>
            <person name="Tomita M."/>
            <person name="Arakawa K."/>
        </authorList>
    </citation>
    <scope>NUCLEOTIDE SEQUENCE [LARGE SCALE GENOMIC DNA]</scope>
</reference>
<accession>A0A4Y2AQ01</accession>
<dbReference type="Proteomes" id="UP000499080">
    <property type="component" value="Unassembled WGS sequence"/>
</dbReference>
<gene>
    <name evidence="1" type="ORF">AVEN_93387_1</name>
</gene>
<proteinExistence type="predicted"/>
<evidence type="ECO:0000313" key="2">
    <source>
        <dbReference type="Proteomes" id="UP000499080"/>
    </source>
</evidence>
<sequence>MRMIDTEALLELRLIRDPLEPNLETRDPAAKVGYAPEMVMGDLPILLRAKADPRHPFLRRMHEDDRIRRRQFP</sequence>
<dbReference type="AlphaFoldDB" id="A0A4Y2AQ01"/>